<sequence length="432" mass="47609">MLLLAYIKYVMGCVWRMQEFRHFYMKSYNDRLDLISKFSNIDITYAQDNVDFSELNNNLIENYLTDYSLPEGICVNLKIDGKQYVVPMVTEEPSVIAAASNGANLLSSGDGIESIVPNRMLTGQIIIKTDNYNLLYGYVNNHVVDIIKIANAAHPSIIKYGGGAKKLNIRRLDDNYCSIDLSVDVGEAMGANIMNTMLEAVASFLRNRYGDDILMSILSNYATDSLVTVNGVVSFNYLSKTNGAAIAEKIVEASHIAQIDQYRATTHNKGIMNGIDAVTIAMGNDWRAVESSVHAYAAKDGQYRGLSRWMVDNERKKLIGTMTLPLALGYVGGVTKVFSKVKLNHKISQITSAKELMSVTASVGLAQNLAALKALVTEGIQKGHMHLQLKSLAMTAGAKANQVSMVVNKLRKMQHPNINDAKHIIQKINEGE</sequence>
<comment type="catalytic activity">
    <reaction evidence="3">
        <text>(R)-mevalonate + 2 NAD(+) + CoA = (3S)-3-hydroxy-3-methylglutaryl-CoA + 2 NADH + 2 H(+)</text>
        <dbReference type="Rhea" id="RHEA:14833"/>
        <dbReference type="ChEBI" id="CHEBI:15378"/>
        <dbReference type="ChEBI" id="CHEBI:36464"/>
        <dbReference type="ChEBI" id="CHEBI:43074"/>
        <dbReference type="ChEBI" id="CHEBI:57287"/>
        <dbReference type="ChEBI" id="CHEBI:57540"/>
        <dbReference type="ChEBI" id="CHEBI:57945"/>
        <dbReference type="EC" id="1.1.1.88"/>
    </reaction>
</comment>
<accession>A0A0R2B050</accession>
<keyword evidence="2 3" id="KW-0560">Oxidoreductase</keyword>
<evidence type="ECO:0000256" key="1">
    <source>
        <dbReference type="ARBA" id="ARBA00007661"/>
    </source>
</evidence>
<dbReference type="PANTHER" id="PTHR10572">
    <property type="entry name" value="3-HYDROXY-3-METHYLGLUTARYL-COENZYME A REDUCTASE"/>
    <property type="match status" value="1"/>
</dbReference>
<dbReference type="EMBL" id="AYYQ01000005">
    <property type="protein sequence ID" value="KRM69353.1"/>
    <property type="molecule type" value="Genomic_DNA"/>
</dbReference>
<dbReference type="Gene3D" id="1.10.8.660">
    <property type="match status" value="1"/>
</dbReference>
<evidence type="ECO:0000256" key="2">
    <source>
        <dbReference type="ARBA" id="ARBA00023002"/>
    </source>
</evidence>
<dbReference type="SUPFAM" id="SSF55035">
    <property type="entry name" value="NAD-binding domain of HMG-CoA reductase"/>
    <property type="match status" value="1"/>
</dbReference>
<dbReference type="AlphaFoldDB" id="A0A0R2B050"/>
<dbReference type="InterPro" id="IPR009023">
    <property type="entry name" value="HMG_CoA_Rdtase_NAD(P)-bd_sf"/>
</dbReference>
<dbReference type="STRING" id="1423781.FD06_GL001235"/>
<dbReference type="InterPro" id="IPR023074">
    <property type="entry name" value="HMG_CoA_Rdtase_cat_sf"/>
</dbReference>
<dbReference type="Gene3D" id="3.90.770.10">
    <property type="entry name" value="3-hydroxy-3-methylglutaryl-coenzyme A Reductase, Chain A, domain 2"/>
    <property type="match status" value="2"/>
</dbReference>
<protein>
    <recommendedName>
        <fullName evidence="3">3-hydroxy-3-methylglutaryl coenzyme A reductase</fullName>
        <shortName evidence="3">HMG-CoA reductase</shortName>
        <ecNumber evidence="3">1.1.1.88</ecNumber>
    </recommendedName>
</protein>
<dbReference type="GO" id="GO:0015936">
    <property type="term" value="P:coenzyme A metabolic process"/>
    <property type="evidence" value="ECO:0007669"/>
    <property type="project" value="InterPro"/>
</dbReference>
<proteinExistence type="inferred from homology"/>
<comment type="pathway">
    <text evidence="3">Metabolic intermediate metabolism; (R)-mevalonate degradation; (S)-3-hydroxy-3-methylglutaryl-CoA from (R)-mevalonate: step 1/1.</text>
</comment>
<dbReference type="PANTHER" id="PTHR10572:SF24">
    <property type="entry name" value="3-HYDROXY-3-METHYLGLUTARYL-COENZYME A REDUCTASE"/>
    <property type="match status" value="1"/>
</dbReference>
<keyword evidence="5" id="KW-1185">Reference proteome</keyword>
<comment type="similarity">
    <text evidence="1 3">Belongs to the HMG-CoA reductase family.</text>
</comment>
<dbReference type="CDD" id="cd00644">
    <property type="entry name" value="HMG-CoA_reductase_classII"/>
    <property type="match status" value="1"/>
</dbReference>
<organism evidence="4 5">
    <name type="scientific">Apilactobacillus ozensis DSM 23829 = JCM 17196</name>
    <dbReference type="NCBI Taxonomy" id="1423781"/>
    <lineage>
        <taxon>Bacteria</taxon>
        <taxon>Bacillati</taxon>
        <taxon>Bacillota</taxon>
        <taxon>Bacilli</taxon>
        <taxon>Lactobacillales</taxon>
        <taxon>Lactobacillaceae</taxon>
        <taxon>Apilactobacillus</taxon>
    </lineage>
</organism>
<dbReference type="PRINTS" id="PR00071">
    <property type="entry name" value="HMGCOARDTASE"/>
</dbReference>
<dbReference type="InterPro" id="IPR023076">
    <property type="entry name" value="HMG_CoA_Rdtase_CS"/>
</dbReference>
<dbReference type="Proteomes" id="UP000052012">
    <property type="component" value="Unassembled WGS sequence"/>
</dbReference>
<dbReference type="EC" id="1.1.1.88" evidence="3"/>
<dbReference type="Pfam" id="PF00368">
    <property type="entry name" value="HMG-CoA_red"/>
    <property type="match status" value="1"/>
</dbReference>
<gene>
    <name evidence="4" type="ORF">FD06_GL001235</name>
</gene>
<dbReference type="InterPro" id="IPR009029">
    <property type="entry name" value="HMG_CoA_Rdtase_sub-bd_dom_sf"/>
</dbReference>
<dbReference type="InterPro" id="IPR004553">
    <property type="entry name" value="HMG_CoA_Rdtase_bac-typ"/>
</dbReference>
<dbReference type="GO" id="GO:0004420">
    <property type="term" value="F:hydroxymethylglutaryl-CoA reductase (NADPH) activity"/>
    <property type="evidence" value="ECO:0007669"/>
    <property type="project" value="InterPro"/>
</dbReference>
<dbReference type="UniPathway" id="UPA00257">
    <property type="reaction ID" value="UER00367"/>
</dbReference>
<keyword evidence="3" id="KW-0520">NAD</keyword>
<dbReference type="InterPro" id="IPR002202">
    <property type="entry name" value="HMG_CoA_Rdtase"/>
</dbReference>
<reference evidence="4 5" key="1">
    <citation type="journal article" date="2015" name="Genome Announc.">
        <title>Expanding the biotechnology potential of lactobacilli through comparative genomics of 213 strains and associated genera.</title>
        <authorList>
            <person name="Sun Z."/>
            <person name="Harris H.M."/>
            <person name="McCann A."/>
            <person name="Guo C."/>
            <person name="Argimon S."/>
            <person name="Zhang W."/>
            <person name="Yang X."/>
            <person name="Jeffery I.B."/>
            <person name="Cooney J.C."/>
            <person name="Kagawa T.F."/>
            <person name="Liu W."/>
            <person name="Song Y."/>
            <person name="Salvetti E."/>
            <person name="Wrobel A."/>
            <person name="Rasinkangas P."/>
            <person name="Parkhill J."/>
            <person name="Rea M.C."/>
            <person name="O'Sullivan O."/>
            <person name="Ritari J."/>
            <person name="Douillard F.P."/>
            <person name="Paul Ross R."/>
            <person name="Yang R."/>
            <person name="Briner A.E."/>
            <person name="Felis G.E."/>
            <person name="de Vos W.M."/>
            <person name="Barrangou R."/>
            <person name="Klaenhammer T.R."/>
            <person name="Caufield P.W."/>
            <person name="Cui Y."/>
            <person name="Zhang H."/>
            <person name="O'Toole P.W."/>
        </authorList>
    </citation>
    <scope>NUCLEOTIDE SEQUENCE [LARGE SCALE GENOMIC DNA]</scope>
    <source>
        <strain evidence="4 5">DSM 23829</strain>
    </source>
</reference>
<dbReference type="PROSITE" id="PS50065">
    <property type="entry name" value="HMG_COA_REDUCTASE_4"/>
    <property type="match status" value="1"/>
</dbReference>
<dbReference type="PROSITE" id="PS01192">
    <property type="entry name" value="HMG_COA_REDUCTASE_3"/>
    <property type="match status" value="1"/>
</dbReference>
<comment type="caution">
    <text evidence="4">The sequence shown here is derived from an EMBL/GenBank/DDBJ whole genome shotgun (WGS) entry which is preliminary data.</text>
</comment>
<dbReference type="PATRIC" id="fig|1423781.4.peg.1279"/>
<evidence type="ECO:0000313" key="5">
    <source>
        <dbReference type="Proteomes" id="UP000052012"/>
    </source>
</evidence>
<dbReference type="GO" id="GO:0140643">
    <property type="term" value="F:hydroxymethylglutaryl-CoA reductase (NADH) activity"/>
    <property type="evidence" value="ECO:0007669"/>
    <property type="project" value="UniProtKB-EC"/>
</dbReference>
<dbReference type="NCBIfam" id="TIGR00532">
    <property type="entry name" value="HMG_CoA_R_NAD"/>
    <property type="match status" value="1"/>
</dbReference>
<evidence type="ECO:0000256" key="3">
    <source>
        <dbReference type="RuleBase" id="RU361219"/>
    </source>
</evidence>
<evidence type="ECO:0000313" key="4">
    <source>
        <dbReference type="EMBL" id="KRM69353.1"/>
    </source>
</evidence>
<name>A0A0R2B050_9LACO</name>
<dbReference type="SUPFAM" id="SSF56542">
    <property type="entry name" value="Substrate-binding domain of HMG-CoA reductase"/>
    <property type="match status" value="1"/>
</dbReference>